<dbReference type="InterPro" id="IPR027417">
    <property type="entry name" value="P-loop_NTPase"/>
</dbReference>
<evidence type="ECO:0000256" key="5">
    <source>
        <dbReference type="ARBA" id="ARBA00022741"/>
    </source>
</evidence>
<dbReference type="SUPFAM" id="SSF52540">
    <property type="entry name" value="P-loop containing nucleoside triphosphate hydrolases"/>
    <property type="match status" value="1"/>
</dbReference>
<keyword evidence="5" id="KW-0547">Nucleotide-binding</keyword>
<evidence type="ECO:0000256" key="7">
    <source>
        <dbReference type="ARBA" id="ARBA00023136"/>
    </source>
</evidence>
<organism evidence="10 11">
    <name type="scientific">Rhizoctonia solani</name>
    <dbReference type="NCBI Taxonomy" id="456999"/>
    <lineage>
        <taxon>Eukaryota</taxon>
        <taxon>Fungi</taxon>
        <taxon>Dikarya</taxon>
        <taxon>Basidiomycota</taxon>
        <taxon>Agaricomycotina</taxon>
        <taxon>Agaricomycetes</taxon>
        <taxon>Cantharellales</taxon>
        <taxon>Ceratobasidiaceae</taxon>
        <taxon>Rhizoctonia</taxon>
    </lineage>
</organism>
<dbReference type="SMART" id="SM00175">
    <property type="entry name" value="RAB"/>
    <property type="match status" value="1"/>
</dbReference>
<comment type="subcellular location">
    <subcellularLocation>
        <location evidence="1">Cell membrane</location>
        <topology evidence="1">Lipid-anchor</topology>
        <orientation evidence="1">Cytoplasmic side</orientation>
    </subcellularLocation>
</comment>
<dbReference type="SMART" id="SM00174">
    <property type="entry name" value="RHO"/>
    <property type="match status" value="1"/>
</dbReference>
<dbReference type="GO" id="GO:0005886">
    <property type="term" value="C:plasma membrane"/>
    <property type="evidence" value="ECO:0007669"/>
    <property type="project" value="UniProtKB-SubCell"/>
</dbReference>
<dbReference type="InterPro" id="IPR005225">
    <property type="entry name" value="Small_GTP-bd"/>
</dbReference>
<evidence type="ECO:0000256" key="8">
    <source>
        <dbReference type="ARBA" id="ARBA00023288"/>
    </source>
</evidence>
<dbReference type="PROSITE" id="PS51419">
    <property type="entry name" value="RAB"/>
    <property type="match status" value="1"/>
</dbReference>
<accession>A0A8H2XCB8</accession>
<keyword evidence="3" id="KW-1003">Cell membrane</keyword>
<keyword evidence="9" id="KW-0636">Prenylation</keyword>
<evidence type="ECO:0000256" key="4">
    <source>
        <dbReference type="ARBA" id="ARBA00022481"/>
    </source>
</evidence>
<dbReference type="PROSITE" id="PS51421">
    <property type="entry name" value="RAS"/>
    <property type="match status" value="1"/>
</dbReference>
<keyword evidence="6" id="KW-0342">GTP-binding</keyword>
<evidence type="ECO:0000313" key="10">
    <source>
        <dbReference type="EMBL" id="CAE6421582.1"/>
    </source>
</evidence>
<dbReference type="SMART" id="SM00173">
    <property type="entry name" value="RAS"/>
    <property type="match status" value="1"/>
</dbReference>
<dbReference type="PRINTS" id="PR00449">
    <property type="entry name" value="RASTRNSFRMNG"/>
</dbReference>
<comment type="similarity">
    <text evidence="2">Belongs to the small GTPase superfamily. Rho family.</text>
</comment>
<dbReference type="GO" id="GO:0007264">
    <property type="term" value="P:small GTPase-mediated signal transduction"/>
    <property type="evidence" value="ECO:0007669"/>
    <property type="project" value="InterPro"/>
</dbReference>
<sequence>MVKCKLVITGDDKCGKICLLYRFANGKFPELYVPTVFENYLAYIEIDGRCVELELWNTGGQQDYDCLRPLSYTDSHVVLICFAIDSPDSLDNAHKRWIPDARRFCPGVPILLVGCKKDLRHDSRTIEELYKTSQYPVMPKEGMSVAQKIGAHHYLECSAKLGEGVPEVLQCATRAALLWLGPSSGFPY</sequence>
<keyword evidence="7" id="KW-0472">Membrane</keyword>
<dbReference type="InterPro" id="IPR003578">
    <property type="entry name" value="Small_GTPase_Rho"/>
</dbReference>
<comment type="caution">
    <text evidence="10">The sequence shown here is derived from an EMBL/GenBank/DDBJ whole genome shotgun (WGS) entry which is preliminary data.</text>
</comment>
<dbReference type="EMBL" id="CAJMWZ010000579">
    <property type="protein sequence ID" value="CAE6421582.1"/>
    <property type="molecule type" value="Genomic_DNA"/>
</dbReference>
<keyword evidence="4" id="KW-0488">Methylation</keyword>
<evidence type="ECO:0000256" key="1">
    <source>
        <dbReference type="ARBA" id="ARBA00004342"/>
    </source>
</evidence>
<gene>
    <name evidence="10" type="ORF">RDB_LOCUS10475</name>
</gene>
<dbReference type="PROSITE" id="PS51420">
    <property type="entry name" value="RHO"/>
    <property type="match status" value="1"/>
</dbReference>
<dbReference type="PANTHER" id="PTHR24072">
    <property type="entry name" value="RHO FAMILY GTPASE"/>
    <property type="match status" value="1"/>
</dbReference>
<evidence type="ECO:0000256" key="6">
    <source>
        <dbReference type="ARBA" id="ARBA00023134"/>
    </source>
</evidence>
<protein>
    <submittedName>
        <fullName evidence="10">Uncharacterized protein</fullName>
    </submittedName>
</protein>
<reference evidence="10" key="1">
    <citation type="submission" date="2021-01" db="EMBL/GenBank/DDBJ databases">
        <authorList>
            <person name="Kaushik A."/>
        </authorList>
    </citation>
    <scope>NUCLEOTIDE SEQUENCE</scope>
    <source>
        <strain evidence="10">Type strain: AG8-Rh-89/</strain>
    </source>
</reference>
<dbReference type="NCBIfam" id="TIGR00231">
    <property type="entry name" value="small_GTP"/>
    <property type="match status" value="1"/>
</dbReference>
<dbReference type="Gene3D" id="3.40.50.300">
    <property type="entry name" value="P-loop containing nucleotide triphosphate hydrolases"/>
    <property type="match status" value="1"/>
</dbReference>
<dbReference type="InterPro" id="IPR001806">
    <property type="entry name" value="Small_GTPase"/>
</dbReference>
<evidence type="ECO:0000256" key="9">
    <source>
        <dbReference type="ARBA" id="ARBA00023289"/>
    </source>
</evidence>
<dbReference type="FunFam" id="3.40.50.300:FF:000983">
    <property type="entry name" value="Rho family GTPase"/>
    <property type="match status" value="1"/>
</dbReference>
<dbReference type="GO" id="GO:0005525">
    <property type="term" value="F:GTP binding"/>
    <property type="evidence" value="ECO:0007669"/>
    <property type="project" value="UniProtKB-KW"/>
</dbReference>
<dbReference type="Proteomes" id="UP000663850">
    <property type="component" value="Unassembled WGS sequence"/>
</dbReference>
<dbReference type="GO" id="GO:0003924">
    <property type="term" value="F:GTPase activity"/>
    <property type="evidence" value="ECO:0007669"/>
    <property type="project" value="InterPro"/>
</dbReference>
<keyword evidence="8" id="KW-0449">Lipoprotein</keyword>
<evidence type="ECO:0000313" key="11">
    <source>
        <dbReference type="Proteomes" id="UP000663850"/>
    </source>
</evidence>
<proteinExistence type="inferred from homology"/>
<dbReference type="AlphaFoldDB" id="A0A8H2XCB8"/>
<dbReference type="Pfam" id="PF00071">
    <property type="entry name" value="Ras"/>
    <property type="match status" value="1"/>
</dbReference>
<name>A0A8H2XCB8_9AGAM</name>
<evidence type="ECO:0000256" key="3">
    <source>
        <dbReference type="ARBA" id="ARBA00022475"/>
    </source>
</evidence>
<evidence type="ECO:0000256" key="2">
    <source>
        <dbReference type="ARBA" id="ARBA00010142"/>
    </source>
</evidence>